<feature type="compositionally biased region" description="Basic residues" evidence="1">
    <location>
        <begin position="38"/>
        <end position="48"/>
    </location>
</feature>
<evidence type="ECO:0000256" key="1">
    <source>
        <dbReference type="SAM" id="MobiDB-lite"/>
    </source>
</evidence>
<reference evidence="2 3" key="1">
    <citation type="submission" date="2014-04" db="EMBL/GenBank/DDBJ databases">
        <authorList>
            <consortium name="DOE Joint Genome Institute"/>
            <person name="Kuo A."/>
            <person name="Kohler A."/>
            <person name="Nagy L.G."/>
            <person name="Floudas D."/>
            <person name="Copeland A."/>
            <person name="Barry K.W."/>
            <person name="Cichocki N."/>
            <person name="Veneault-Fourrey C."/>
            <person name="LaButti K."/>
            <person name="Lindquist E.A."/>
            <person name="Lipzen A."/>
            <person name="Lundell T."/>
            <person name="Morin E."/>
            <person name="Murat C."/>
            <person name="Sun H."/>
            <person name="Tunlid A."/>
            <person name="Henrissat B."/>
            <person name="Grigoriev I.V."/>
            <person name="Hibbett D.S."/>
            <person name="Martin F."/>
            <person name="Nordberg H.P."/>
            <person name="Cantor M.N."/>
            <person name="Hua S.X."/>
        </authorList>
    </citation>
    <scope>NUCLEOTIDE SEQUENCE [LARGE SCALE GENOMIC DNA]</scope>
    <source>
        <strain evidence="2 3">Foug A</strain>
    </source>
</reference>
<feature type="compositionally biased region" description="Polar residues" evidence="1">
    <location>
        <begin position="13"/>
        <end position="27"/>
    </location>
</feature>
<dbReference type="AlphaFoldDB" id="A0A0C3DC38"/>
<reference evidence="3" key="2">
    <citation type="submission" date="2015-01" db="EMBL/GenBank/DDBJ databases">
        <title>Evolutionary Origins and Diversification of the Mycorrhizal Mutualists.</title>
        <authorList>
            <consortium name="DOE Joint Genome Institute"/>
            <consortium name="Mycorrhizal Genomics Consortium"/>
            <person name="Kohler A."/>
            <person name="Kuo A."/>
            <person name="Nagy L.G."/>
            <person name="Floudas D."/>
            <person name="Copeland A."/>
            <person name="Barry K.W."/>
            <person name="Cichocki N."/>
            <person name="Veneault-Fourrey C."/>
            <person name="LaButti K."/>
            <person name="Lindquist E.A."/>
            <person name="Lipzen A."/>
            <person name="Lundell T."/>
            <person name="Morin E."/>
            <person name="Murat C."/>
            <person name="Riley R."/>
            <person name="Ohm R."/>
            <person name="Sun H."/>
            <person name="Tunlid A."/>
            <person name="Henrissat B."/>
            <person name="Grigoriev I.V."/>
            <person name="Hibbett D.S."/>
            <person name="Martin F."/>
        </authorList>
    </citation>
    <scope>NUCLEOTIDE SEQUENCE [LARGE SCALE GENOMIC DNA]</scope>
    <source>
        <strain evidence="3">Foug A</strain>
    </source>
</reference>
<proteinExistence type="predicted"/>
<protein>
    <submittedName>
        <fullName evidence="2">Uncharacterized protein</fullName>
    </submittedName>
</protein>
<dbReference type="Proteomes" id="UP000053989">
    <property type="component" value="Unassembled WGS sequence"/>
</dbReference>
<name>A0A0C3DC38_9AGAM</name>
<dbReference type="EMBL" id="KN822088">
    <property type="protein sequence ID" value="KIM58280.1"/>
    <property type="molecule type" value="Genomic_DNA"/>
</dbReference>
<sequence length="167" mass="17974">MPPHRTAPALASDQIQPNISQATTVNIPTDPIEERHPNRSRHPPHHYHLTMPSNVIDAAVPAPAPTPDLDNSSLITPSSDHATLETFNLDDISDDDNGDDNNESPIPRAWGSCMQCNSGTAQLLNTARSEATDPLLTNPQSTLSSAADVHFFFTKCSSTGHVCTVCK</sequence>
<keyword evidence="3" id="KW-1185">Reference proteome</keyword>
<evidence type="ECO:0000313" key="3">
    <source>
        <dbReference type="Proteomes" id="UP000053989"/>
    </source>
</evidence>
<accession>A0A0C3DC38</accession>
<evidence type="ECO:0000313" key="2">
    <source>
        <dbReference type="EMBL" id="KIM58280.1"/>
    </source>
</evidence>
<feature type="compositionally biased region" description="Acidic residues" evidence="1">
    <location>
        <begin position="91"/>
        <end position="102"/>
    </location>
</feature>
<organism evidence="2 3">
    <name type="scientific">Scleroderma citrinum Foug A</name>
    <dbReference type="NCBI Taxonomy" id="1036808"/>
    <lineage>
        <taxon>Eukaryota</taxon>
        <taxon>Fungi</taxon>
        <taxon>Dikarya</taxon>
        <taxon>Basidiomycota</taxon>
        <taxon>Agaricomycotina</taxon>
        <taxon>Agaricomycetes</taxon>
        <taxon>Agaricomycetidae</taxon>
        <taxon>Boletales</taxon>
        <taxon>Sclerodermatineae</taxon>
        <taxon>Sclerodermataceae</taxon>
        <taxon>Scleroderma</taxon>
    </lineage>
</organism>
<feature type="compositionally biased region" description="Polar residues" evidence="1">
    <location>
        <begin position="69"/>
        <end position="81"/>
    </location>
</feature>
<gene>
    <name evidence="2" type="ORF">SCLCIDRAFT_28180</name>
</gene>
<dbReference type="HOGENOM" id="CLU_1511180_0_0_1"/>
<dbReference type="InParanoid" id="A0A0C3DC38"/>
<feature type="region of interest" description="Disordered" evidence="1">
    <location>
        <begin position="1"/>
        <end position="110"/>
    </location>
</feature>